<dbReference type="GeneID" id="11341694"/>
<dbReference type="GO" id="GO:0006123">
    <property type="term" value="P:mitochondrial electron transport, cytochrome c to oxygen"/>
    <property type="evidence" value="ECO:0007669"/>
    <property type="project" value="TreeGrafter"/>
</dbReference>
<dbReference type="InterPro" id="IPR036927">
    <property type="entry name" value="Cyt_c_oxase-like_su1_sf"/>
</dbReference>
<keyword evidence="7" id="KW-1133">Transmembrane helix</keyword>
<dbReference type="GO" id="GO:0006314">
    <property type="term" value="P:intron homing"/>
    <property type="evidence" value="ECO:0007669"/>
    <property type="project" value="UniProtKB-KW"/>
</dbReference>
<dbReference type="GO" id="GO:0004519">
    <property type="term" value="F:endonuclease activity"/>
    <property type="evidence" value="ECO:0007669"/>
    <property type="project" value="UniProtKB-KW"/>
</dbReference>
<evidence type="ECO:0000256" key="6">
    <source>
        <dbReference type="ARBA" id="ARBA00022886"/>
    </source>
</evidence>
<dbReference type="Pfam" id="PF03161">
    <property type="entry name" value="LAGLIDADG_2"/>
    <property type="match status" value="1"/>
</dbReference>
<keyword evidence="5" id="KW-0378">Hydrolase</keyword>
<evidence type="ECO:0000259" key="8">
    <source>
        <dbReference type="PROSITE" id="PS50855"/>
    </source>
</evidence>
<dbReference type="Pfam" id="PF00115">
    <property type="entry name" value="COX1"/>
    <property type="match status" value="1"/>
</dbReference>
<evidence type="ECO:0000256" key="7">
    <source>
        <dbReference type="SAM" id="Phobius"/>
    </source>
</evidence>
<feature type="transmembrane region" description="Helical" evidence="7">
    <location>
        <begin position="109"/>
        <end position="133"/>
    </location>
</feature>
<keyword evidence="6" id="KW-0404">Intron homing</keyword>
<comment type="similarity">
    <text evidence="1">In the C-terminal section; belongs to the LAGLIDADG endonuclease family.</text>
</comment>
<evidence type="ECO:0000256" key="1">
    <source>
        <dbReference type="ARBA" id="ARBA00009332"/>
    </source>
</evidence>
<reference evidence="9" key="1">
    <citation type="journal article" date="2012" name="FEMS Yeast Res.">
        <title>Mitochondrial genomes of yeasts of the Yarrowia clade.</title>
        <authorList>
            <person name="Gaillardin C."/>
            <person name="Neuveglise C."/>
            <person name="Kerscher S."/>
            <person name="Nicaud J.M."/>
        </authorList>
    </citation>
    <scope>NUCLEOTIDE SEQUENCE</scope>
    <source>
        <strain evidence="9">CBS 9722</strain>
    </source>
</reference>
<geneLocation type="mitochondrion" evidence="9"/>
<keyword evidence="3" id="KW-0540">Nuclease</keyword>
<dbReference type="InterPro" id="IPR023616">
    <property type="entry name" value="Cyt_c_oxase-like_su1_dom"/>
</dbReference>
<keyword evidence="7" id="KW-0472">Membrane</keyword>
<dbReference type="GO" id="GO:0016020">
    <property type="term" value="C:membrane"/>
    <property type="evidence" value="ECO:0007669"/>
    <property type="project" value="InterPro"/>
</dbReference>
<evidence type="ECO:0000256" key="2">
    <source>
        <dbReference type="ARBA" id="ARBA00010468"/>
    </source>
</evidence>
<dbReference type="GO" id="GO:0016787">
    <property type="term" value="F:hydrolase activity"/>
    <property type="evidence" value="ECO:0007669"/>
    <property type="project" value="UniProtKB-KW"/>
</dbReference>
<gene>
    <name evidence="9" type="primary">cox1-ai5</name>
</gene>
<dbReference type="Gene3D" id="3.10.28.10">
    <property type="entry name" value="Homing endonucleases"/>
    <property type="match status" value="2"/>
</dbReference>
<feature type="transmembrane region" description="Helical" evidence="7">
    <location>
        <begin position="190"/>
        <end position="218"/>
    </location>
</feature>
<dbReference type="InterPro" id="IPR004860">
    <property type="entry name" value="LAGLIDADG_dom"/>
</dbReference>
<comment type="similarity">
    <text evidence="2">In the N-terminal section; belongs to the heme-copper respiratory oxidase family.</text>
</comment>
<dbReference type="Gene3D" id="1.20.210.10">
    <property type="entry name" value="Cytochrome c oxidase-like, subunit I domain"/>
    <property type="match status" value="1"/>
</dbReference>
<name>G4U502_9ASCO</name>
<dbReference type="EMBL" id="FR877636">
    <property type="protein sequence ID" value="CCC29054.1"/>
    <property type="molecule type" value="Genomic_DNA"/>
</dbReference>
<feature type="transmembrane region" description="Helical" evidence="7">
    <location>
        <begin position="250"/>
        <end position="269"/>
    </location>
</feature>
<feature type="transmembrane region" description="Helical" evidence="7">
    <location>
        <begin position="64"/>
        <end position="89"/>
    </location>
</feature>
<dbReference type="GO" id="GO:0005739">
    <property type="term" value="C:mitochondrion"/>
    <property type="evidence" value="ECO:0007669"/>
    <property type="project" value="UniProtKB-ARBA"/>
</dbReference>
<keyword evidence="9" id="KW-0496">Mitochondrion</keyword>
<keyword evidence="7" id="KW-0812">Transmembrane</keyword>
<dbReference type="InterPro" id="IPR027434">
    <property type="entry name" value="Homing_endonucl"/>
</dbReference>
<evidence type="ECO:0000256" key="5">
    <source>
        <dbReference type="ARBA" id="ARBA00022801"/>
    </source>
</evidence>
<dbReference type="PRINTS" id="PR01165">
    <property type="entry name" value="CYCOXIDASEI"/>
</dbReference>
<dbReference type="PROSITE" id="PS50855">
    <property type="entry name" value="COX1"/>
    <property type="match status" value="1"/>
</dbReference>
<proteinExistence type="inferred from homology"/>
<sequence>MSLKLNIQRWLFSTNAKDIAVLYFIFVFIFTAMIGTGLSAMIRLELANTGSPFTNHNTQAFNVVITAHAILMIFFFVMPALVGGFGNYLMPLMLGASDMAFARLNNISFWTLVPSLMLMLTSALVEAGAGTGWTVYFPLAGMQSHSGPAVDLAIFSLHLSGFSSLLGAINFMTTFINMRTIGMKYENVPLFAWAVLFTAILLLLSLPVLAAGLTMGIFDRNFNTSFFEYAGGGDAVLYQHTFLSYIHPEVYILIIPGFGMISHAVSAIASKPVFGVQGMIYAMGSIGLLGFCVWSHHMFAVGLDSDTRAYFTSATMVIAVPTSIKIFSWLSMPFSKVNKSIKNYTNNMNLKMTMPNLNKDSTYNMFPRSNKNYMMPNTTNKELVMYGTNLCSNMGNKKFTSMVQYMINMPNNKLYAIVGMLLSDGYMESMNNKMGMYSKVVNKTGLKDSNQMMSFNSRFGFKQSMKHVKYVKYVFDILTPYCFNNPKLMKTNLKGKSFYGVELKTRYLPCFTVLRNKFYQGRIKIMPHDMYDYMSYESMAHVIMGNGSFQVGGGMMLNTQGFTMKELMFLMNMLKIKFDLNCTLHKSRNKYVMYIKLESVKKLYPHMKEYMIPSMEYKFKHKLLTKDDTFKVNN</sequence>
<keyword evidence="4 9" id="KW-0255">Endonuclease</keyword>
<dbReference type="PANTHER" id="PTHR10422">
    <property type="entry name" value="CYTOCHROME C OXIDASE SUBUNIT 1"/>
    <property type="match status" value="1"/>
</dbReference>
<protein>
    <submittedName>
        <fullName evidence="9">LAGLIDADG type class1 intron encoded endonuclease, COX1-ai5 protein</fullName>
    </submittedName>
</protein>
<dbReference type="GO" id="GO:0020037">
    <property type="term" value="F:heme binding"/>
    <property type="evidence" value="ECO:0007669"/>
    <property type="project" value="InterPro"/>
</dbReference>
<accession>G4U502</accession>
<dbReference type="RefSeq" id="YP_004927413.1">
    <property type="nucleotide sequence ID" value="NC_016116.1"/>
</dbReference>
<dbReference type="PANTHER" id="PTHR10422:SF18">
    <property type="entry name" value="CYTOCHROME C OXIDASE SUBUNIT 1"/>
    <property type="match status" value="1"/>
</dbReference>
<dbReference type="SUPFAM" id="SSF55608">
    <property type="entry name" value="Homing endonucleases"/>
    <property type="match status" value="1"/>
</dbReference>
<dbReference type="GO" id="GO:0015990">
    <property type="term" value="P:electron transport coupled proton transport"/>
    <property type="evidence" value="ECO:0007669"/>
    <property type="project" value="TreeGrafter"/>
</dbReference>
<dbReference type="AlphaFoldDB" id="G4U502"/>
<feature type="transmembrane region" description="Helical" evidence="7">
    <location>
        <begin position="21"/>
        <end position="44"/>
    </location>
</feature>
<evidence type="ECO:0000313" key="9">
    <source>
        <dbReference type="EMBL" id="CCC29054.1"/>
    </source>
</evidence>
<evidence type="ECO:0000256" key="3">
    <source>
        <dbReference type="ARBA" id="ARBA00022722"/>
    </source>
</evidence>
<evidence type="ECO:0000256" key="4">
    <source>
        <dbReference type="ARBA" id="ARBA00022759"/>
    </source>
</evidence>
<feature type="transmembrane region" description="Helical" evidence="7">
    <location>
        <begin position="281"/>
        <end position="303"/>
    </location>
</feature>
<dbReference type="InterPro" id="IPR000883">
    <property type="entry name" value="Cyt_C_Oxase_1"/>
</dbReference>
<organism evidence="9">
    <name type="scientific">Yarrowia galli</name>
    <dbReference type="NCBI Taxonomy" id="197054"/>
    <lineage>
        <taxon>Eukaryota</taxon>
        <taxon>Fungi</taxon>
        <taxon>Dikarya</taxon>
        <taxon>Ascomycota</taxon>
        <taxon>Saccharomycotina</taxon>
        <taxon>Dipodascomycetes</taxon>
        <taxon>Dipodascales</taxon>
        <taxon>Dipodascales incertae sedis</taxon>
        <taxon>Yarrowia</taxon>
    </lineage>
</organism>
<dbReference type="GO" id="GO:0004129">
    <property type="term" value="F:cytochrome-c oxidase activity"/>
    <property type="evidence" value="ECO:0007669"/>
    <property type="project" value="InterPro"/>
</dbReference>
<feature type="transmembrane region" description="Helical" evidence="7">
    <location>
        <begin position="153"/>
        <end position="178"/>
    </location>
</feature>
<feature type="domain" description="Cytochrome oxidase subunit I profile" evidence="8">
    <location>
        <begin position="4"/>
        <end position="330"/>
    </location>
</feature>
<feature type="transmembrane region" description="Helical" evidence="7">
    <location>
        <begin position="309"/>
        <end position="330"/>
    </location>
</feature>
<dbReference type="SUPFAM" id="SSF81442">
    <property type="entry name" value="Cytochrome c oxidase subunit I-like"/>
    <property type="match status" value="1"/>
</dbReference>